<dbReference type="EMBL" id="SDMP01000011">
    <property type="protein sequence ID" value="RYR28543.1"/>
    <property type="molecule type" value="Genomic_DNA"/>
</dbReference>
<proteinExistence type="predicted"/>
<evidence type="ECO:0000313" key="2">
    <source>
        <dbReference type="EMBL" id="RYR28543.1"/>
    </source>
</evidence>
<protein>
    <recommendedName>
        <fullName evidence="1">Endonuclease/exonuclease/phosphatase domain-containing protein</fullName>
    </recommendedName>
</protein>
<dbReference type="InterPro" id="IPR005135">
    <property type="entry name" value="Endo/exonuclease/phosphatase"/>
</dbReference>
<evidence type="ECO:0000259" key="1">
    <source>
        <dbReference type="Pfam" id="PF03372"/>
    </source>
</evidence>
<evidence type="ECO:0000313" key="3">
    <source>
        <dbReference type="Proteomes" id="UP000289738"/>
    </source>
</evidence>
<dbReference type="Pfam" id="PF03372">
    <property type="entry name" value="Exo_endo_phos"/>
    <property type="match status" value="1"/>
</dbReference>
<dbReference type="GO" id="GO:0003824">
    <property type="term" value="F:catalytic activity"/>
    <property type="evidence" value="ECO:0007669"/>
    <property type="project" value="InterPro"/>
</dbReference>
<dbReference type="AlphaFoldDB" id="A0A445AQ40"/>
<sequence length="139" mass="15602">MIIFSWNCRGAASQSFTRTLKEYLRMHKPDLVILQETRCSGDTARRTIDRSGFAFSHVQDANGFSGRIWIIWNDLNISVKVPVGMKDPSDMKRCGLHTLSTRKPSDRTGITRRVLTILSQPCVATSLGGTRKFLAMLKG</sequence>
<dbReference type="SUPFAM" id="SSF56219">
    <property type="entry name" value="DNase I-like"/>
    <property type="match status" value="1"/>
</dbReference>
<dbReference type="Proteomes" id="UP000289738">
    <property type="component" value="Chromosome B01"/>
</dbReference>
<dbReference type="InterPro" id="IPR036691">
    <property type="entry name" value="Endo/exonu/phosph_ase_sf"/>
</dbReference>
<keyword evidence="3" id="KW-1185">Reference proteome</keyword>
<name>A0A445AQ40_ARAHY</name>
<dbReference type="PANTHER" id="PTHR35218:SF9">
    <property type="entry name" value="ENDONUCLEASE_EXONUCLEASE_PHOSPHATASE DOMAIN-CONTAINING PROTEIN"/>
    <property type="match status" value="1"/>
</dbReference>
<feature type="domain" description="Endonuclease/exonuclease/phosphatase" evidence="1">
    <location>
        <begin position="5"/>
        <end position="104"/>
    </location>
</feature>
<accession>A0A445AQ40</accession>
<organism evidence="2 3">
    <name type="scientific">Arachis hypogaea</name>
    <name type="common">Peanut</name>
    <dbReference type="NCBI Taxonomy" id="3818"/>
    <lineage>
        <taxon>Eukaryota</taxon>
        <taxon>Viridiplantae</taxon>
        <taxon>Streptophyta</taxon>
        <taxon>Embryophyta</taxon>
        <taxon>Tracheophyta</taxon>
        <taxon>Spermatophyta</taxon>
        <taxon>Magnoliopsida</taxon>
        <taxon>eudicotyledons</taxon>
        <taxon>Gunneridae</taxon>
        <taxon>Pentapetalae</taxon>
        <taxon>rosids</taxon>
        <taxon>fabids</taxon>
        <taxon>Fabales</taxon>
        <taxon>Fabaceae</taxon>
        <taxon>Papilionoideae</taxon>
        <taxon>50 kb inversion clade</taxon>
        <taxon>dalbergioids sensu lato</taxon>
        <taxon>Dalbergieae</taxon>
        <taxon>Pterocarpus clade</taxon>
        <taxon>Arachis</taxon>
    </lineage>
</organism>
<dbReference type="Gene3D" id="3.60.10.10">
    <property type="entry name" value="Endonuclease/exonuclease/phosphatase"/>
    <property type="match status" value="1"/>
</dbReference>
<comment type="caution">
    <text evidence="2">The sequence shown here is derived from an EMBL/GenBank/DDBJ whole genome shotgun (WGS) entry which is preliminary data.</text>
</comment>
<reference evidence="2 3" key="1">
    <citation type="submission" date="2019-01" db="EMBL/GenBank/DDBJ databases">
        <title>Sequencing of cultivated peanut Arachis hypogaea provides insights into genome evolution and oil improvement.</title>
        <authorList>
            <person name="Chen X."/>
        </authorList>
    </citation>
    <scope>NUCLEOTIDE SEQUENCE [LARGE SCALE GENOMIC DNA]</scope>
    <source>
        <strain evidence="3">cv. Fuhuasheng</strain>
        <tissue evidence="2">Leaves</tissue>
    </source>
</reference>
<gene>
    <name evidence="2" type="ORF">Ahy_B01g052687</name>
</gene>
<dbReference type="PANTHER" id="PTHR35218">
    <property type="entry name" value="RNASE H DOMAIN-CONTAINING PROTEIN"/>
    <property type="match status" value="1"/>
</dbReference>